<dbReference type="Proteomes" id="UP001249851">
    <property type="component" value="Unassembled WGS sequence"/>
</dbReference>
<dbReference type="SUPFAM" id="SSF100895">
    <property type="entry name" value="Kazal-type serine protease inhibitors"/>
    <property type="match status" value="6"/>
</dbReference>
<dbReference type="InterPro" id="IPR050653">
    <property type="entry name" value="Prot_Inhib_GrowthFact_Antg"/>
</dbReference>
<name>A0AAD9QRY1_ACRCE</name>
<dbReference type="PROSITE" id="PS51465">
    <property type="entry name" value="KAZAL_2"/>
    <property type="match status" value="6"/>
</dbReference>
<keyword evidence="7" id="KW-1185">Reference proteome</keyword>
<dbReference type="PROSITE" id="PS50022">
    <property type="entry name" value="FA58C_3"/>
    <property type="match status" value="1"/>
</dbReference>
<evidence type="ECO:0000259" key="4">
    <source>
        <dbReference type="PROSITE" id="PS50022"/>
    </source>
</evidence>
<dbReference type="PROSITE" id="PS01285">
    <property type="entry name" value="FA58C_1"/>
    <property type="match status" value="1"/>
</dbReference>
<feature type="domain" description="F5/8 type C" evidence="4">
    <location>
        <begin position="9"/>
        <end position="165"/>
    </location>
</feature>
<proteinExistence type="predicted"/>
<dbReference type="Gene3D" id="2.60.120.260">
    <property type="entry name" value="Galactose-binding domain-like"/>
    <property type="match status" value="1"/>
</dbReference>
<sequence length="670" mass="74676">MPDFFTDECPLPVVSHGAHGTLSDRSISASSELDQGHTAKDGRMSYRKDFHRAWCASATSTEFGNQYLQLDLLYPIYLSAVATQGAVAEKSWVTEYMIHYSFAPSAQWLVLTDNNSTDIKVFTGNNDESSVVRHWLKPYIKTRLVRFVPVSWVGMQCMRVEIHACRNGVLLSEGERRALEQNATKPCPAVNCSHVPYSVCIMYKSNPLEVKQLCKCIQSCTSERVEVCGSDGRTYRNECQLKRTACVYKTKIEVLKQGPCQVTSVCNKTCPAPYSHCVIRDGNRQTCECIKQDCRNNSNPVCGSDGKIYVTECLLKETACKNNTKIKIKKYAYCLRNVTSVCNKTCPAPYSHCVIRDGNTQTCECIKPDCRNNSNPVCGSDGKIYATECLLKETACKNNTKIKIEKYAYCQRTVPSVCNKTCPAPYSHCVIRDENTQTCECIKPDCRNNSNSVCGSDGKIYTTECLLKETACKNNRKIKIKKYAYCQKSVTSVCDKTCPAPYSHCVTRDGNTQTCECIKQDCRNNSNPVCGSDGKIYVTECLLKETACKNNRKIKIEKYAYCLETAKESLTEEGAPDLCSASACPPYAMCTDSLTGVKCVCPSCSHSGIKVCGSDGKTYRDVCALKKYSCEKNSIIEVVSRSECNASKIEYNTARINYGFPILLKSERQM</sequence>
<feature type="domain" description="Kazal-like" evidence="5">
    <location>
        <begin position="288"/>
        <end position="336"/>
    </location>
</feature>
<evidence type="ECO:0000256" key="2">
    <source>
        <dbReference type="ARBA" id="ARBA00022900"/>
    </source>
</evidence>
<protein>
    <submittedName>
        <fullName evidence="6">Agrin</fullName>
    </submittedName>
</protein>
<dbReference type="InterPro" id="IPR036058">
    <property type="entry name" value="Kazal_dom_sf"/>
</dbReference>
<keyword evidence="2" id="KW-0722">Serine protease inhibitor</keyword>
<evidence type="ECO:0000259" key="5">
    <source>
        <dbReference type="PROSITE" id="PS51465"/>
    </source>
</evidence>
<dbReference type="CDD" id="cd00057">
    <property type="entry name" value="FA58C"/>
    <property type="match status" value="1"/>
</dbReference>
<accession>A0AAD9QRY1</accession>
<dbReference type="GO" id="GO:0030154">
    <property type="term" value="P:cell differentiation"/>
    <property type="evidence" value="ECO:0007669"/>
    <property type="project" value="TreeGrafter"/>
</dbReference>
<organism evidence="6 7">
    <name type="scientific">Acropora cervicornis</name>
    <name type="common">Staghorn coral</name>
    <dbReference type="NCBI Taxonomy" id="6130"/>
    <lineage>
        <taxon>Eukaryota</taxon>
        <taxon>Metazoa</taxon>
        <taxon>Cnidaria</taxon>
        <taxon>Anthozoa</taxon>
        <taxon>Hexacorallia</taxon>
        <taxon>Scleractinia</taxon>
        <taxon>Astrocoeniina</taxon>
        <taxon>Acroporidae</taxon>
        <taxon>Acropora</taxon>
    </lineage>
</organism>
<keyword evidence="3" id="KW-1015">Disulfide bond</keyword>
<evidence type="ECO:0000256" key="3">
    <source>
        <dbReference type="ARBA" id="ARBA00023157"/>
    </source>
</evidence>
<dbReference type="CDD" id="cd00104">
    <property type="entry name" value="KAZAL_FS"/>
    <property type="match status" value="6"/>
</dbReference>
<dbReference type="FunFam" id="2.60.120.260:FF:000016">
    <property type="entry name" value="Contactin-associated protein-like 4 isoform 1"/>
    <property type="match status" value="1"/>
</dbReference>
<dbReference type="SMART" id="SM00280">
    <property type="entry name" value="KAZAL"/>
    <property type="match status" value="6"/>
</dbReference>
<dbReference type="PANTHER" id="PTHR10913">
    <property type="entry name" value="FOLLISTATIN-RELATED"/>
    <property type="match status" value="1"/>
</dbReference>
<dbReference type="AlphaFoldDB" id="A0AAD9QRY1"/>
<dbReference type="InterPro" id="IPR000421">
    <property type="entry name" value="FA58C"/>
</dbReference>
<feature type="domain" description="Kazal-like" evidence="5">
    <location>
        <begin position="215"/>
        <end position="262"/>
    </location>
</feature>
<dbReference type="SUPFAM" id="SSF49785">
    <property type="entry name" value="Galactose-binding domain-like"/>
    <property type="match status" value="1"/>
</dbReference>
<keyword evidence="1" id="KW-0646">Protease inhibitor</keyword>
<dbReference type="PANTHER" id="PTHR10913:SF45">
    <property type="entry name" value="FOLLISTATIN, ISOFORM A-RELATED"/>
    <property type="match status" value="1"/>
</dbReference>
<feature type="domain" description="Kazal-like" evidence="5">
    <location>
        <begin position="364"/>
        <end position="412"/>
    </location>
</feature>
<feature type="domain" description="Kazal-like" evidence="5">
    <location>
        <begin position="516"/>
        <end position="564"/>
    </location>
</feature>
<dbReference type="EMBL" id="JARQWQ010000017">
    <property type="protein sequence ID" value="KAK2566384.1"/>
    <property type="molecule type" value="Genomic_DNA"/>
</dbReference>
<dbReference type="Pfam" id="PF07648">
    <property type="entry name" value="Kazal_2"/>
    <property type="match status" value="6"/>
</dbReference>
<comment type="caution">
    <text evidence="6">The sequence shown here is derived from an EMBL/GenBank/DDBJ whole genome shotgun (WGS) entry which is preliminary data.</text>
</comment>
<feature type="domain" description="Kazal-like" evidence="5">
    <location>
        <begin position="600"/>
        <end position="646"/>
    </location>
</feature>
<reference evidence="6" key="2">
    <citation type="journal article" date="2023" name="Science">
        <title>Genomic signatures of disease resistance in endangered staghorn corals.</title>
        <authorList>
            <person name="Vollmer S.V."/>
            <person name="Selwyn J.D."/>
            <person name="Despard B.A."/>
            <person name="Roesel C.L."/>
        </authorList>
    </citation>
    <scope>NUCLEOTIDE SEQUENCE</scope>
    <source>
        <strain evidence="6">K2</strain>
    </source>
</reference>
<dbReference type="InterPro" id="IPR002350">
    <property type="entry name" value="Kazal_dom"/>
</dbReference>
<feature type="domain" description="Kazal-like" evidence="5">
    <location>
        <begin position="440"/>
        <end position="488"/>
    </location>
</feature>
<dbReference type="SMART" id="SM00231">
    <property type="entry name" value="FA58C"/>
    <property type="match status" value="1"/>
</dbReference>
<gene>
    <name evidence="6" type="ORF">P5673_009888</name>
</gene>
<evidence type="ECO:0000313" key="7">
    <source>
        <dbReference type="Proteomes" id="UP001249851"/>
    </source>
</evidence>
<dbReference type="InterPro" id="IPR008979">
    <property type="entry name" value="Galactose-bd-like_sf"/>
</dbReference>
<evidence type="ECO:0000256" key="1">
    <source>
        <dbReference type="ARBA" id="ARBA00022690"/>
    </source>
</evidence>
<reference evidence="6" key="1">
    <citation type="journal article" date="2023" name="G3 (Bethesda)">
        <title>Whole genome assembly and annotation of the endangered Caribbean coral Acropora cervicornis.</title>
        <authorList>
            <person name="Selwyn J.D."/>
            <person name="Vollmer S.V."/>
        </authorList>
    </citation>
    <scope>NUCLEOTIDE SEQUENCE</scope>
    <source>
        <strain evidence="6">K2</strain>
    </source>
</reference>
<evidence type="ECO:0000313" key="6">
    <source>
        <dbReference type="EMBL" id="KAK2566384.1"/>
    </source>
</evidence>
<dbReference type="Pfam" id="PF00754">
    <property type="entry name" value="F5_F8_type_C"/>
    <property type="match status" value="1"/>
</dbReference>
<dbReference type="Gene3D" id="3.30.60.30">
    <property type="match status" value="6"/>
</dbReference>
<dbReference type="GO" id="GO:0005576">
    <property type="term" value="C:extracellular region"/>
    <property type="evidence" value="ECO:0007669"/>
    <property type="project" value="TreeGrafter"/>
</dbReference>